<sequence length="240" mass="26243">MKRFFSSDVLIALGILAVLTVMFRVTELDLTLQHLFFVEGHGWVYKDLSVCRAIYTYGPLPAILLAVGALLGLVGSWRIRRFVPYRKAFIFVILLMLLGPGLVVNAVFKQQWGRPRPRTVDEFGGPQPFLYVWQKGEAGAGHSFASGHASMGFFLVAPYFLLRRRSRRWALTFLATGIGAGVLIGVTRMVQGGHFASDVIWAGGFVYLVGAGLASLLRLDGDVIPTPALASSTPQASEDV</sequence>
<dbReference type="SUPFAM" id="SSF48317">
    <property type="entry name" value="Acid phosphatase/Vanadium-dependent haloperoxidase"/>
    <property type="match status" value="1"/>
</dbReference>
<dbReference type="Gene3D" id="1.20.144.10">
    <property type="entry name" value="Phosphatidic acid phosphatase type 2/haloperoxidase"/>
    <property type="match status" value="1"/>
</dbReference>
<feature type="transmembrane region" description="Helical" evidence="1">
    <location>
        <begin position="169"/>
        <end position="187"/>
    </location>
</feature>
<dbReference type="CDD" id="cd03396">
    <property type="entry name" value="PAP2_like_6"/>
    <property type="match status" value="1"/>
</dbReference>
<reference evidence="3" key="1">
    <citation type="submission" date="2019-11" db="EMBL/GenBank/DDBJ databases">
        <title>Microbial mats filling the niche in hypersaline microbial mats.</title>
        <authorList>
            <person name="Wong H.L."/>
            <person name="Macleod F.I."/>
            <person name="White R.A. III"/>
            <person name="Burns B.P."/>
        </authorList>
    </citation>
    <scope>NUCLEOTIDE SEQUENCE</scope>
    <source>
        <strain evidence="3">Rbin_158</strain>
    </source>
</reference>
<dbReference type="SMART" id="SM00014">
    <property type="entry name" value="acidPPc"/>
    <property type="match status" value="1"/>
</dbReference>
<dbReference type="Pfam" id="PF01569">
    <property type="entry name" value="PAP2"/>
    <property type="match status" value="1"/>
</dbReference>
<protein>
    <submittedName>
        <fullName evidence="3">Phosphatase PAP2 family protein</fullName>
    </submittedName>
</protein>
<dbReference type="InterPro" id="IPR036938">
    <property type="entry name" value="PAP2/HPO_sf"/>
</dbReference>
<evidence type="ECO:0000259" key="2">
    <source>
        <dbReference type="SMART" id="SM00014"/>
    </source>
</evidence>
<feature type="transmembrane region" description="Helical" evidence="1">
    <location>
        <begin position="199"/>
        <end position="217"/>
    </location>
</feature>
<dbReference type="InterPro" id="IPR000326">
    <property type="entry name" value="PAP2/HPO"/>
</dbReference>
<dbReference type="EMBL" id="WJJP01000500">
    <property type="protein sequence ID" value="MBD3325939.1"/>
    <property type="molecule type" value="Genomic_DNA"/>
</dbReference>
<proteinExistence type="predicted"/>
<organism evidence="3 4">
    <name type="scientific">candidate division KSB3 bacterium</name>
    <dbReference type="NCBI Taxonomy" id="2044937"/>
    <lineage>
        <taxon>Bacteria</taxon>
        <taxon>candidate division KSB3</taxon>
    </lineage>
</organism>
<feature type="transmembrane region" description="Helical" evidence="1">
    <location>
        <begin position="143"/>
        <end position="162"/>
    </location>
</feature>
<gene>
    <name evidence="3" type="ORF">GF339_15235</name>
</gene>
<name>A0A9D5JXG2_9BACT</name>
<feature type="domain" description="Phosphatidic acid phosphatase type 2/haloperoxidase" evidence="2">
    <location>
        <begin position="89"/>
        <end position="214"/>
    </location>
</feature>
<accession>A0A9D5JXG2</accession>
<dbReference type="Proteomes" id="UP000649604">
    <property type="component" value="Unassembled WGS sequence"/>
</dbReference>
<dbReference type="AlphaFoldDB" id="A0A9D5JXG2"/>
<keyword evidence="1" id="KW-0812">Transmembrane</keyword>
<evidence type="ECO:0000256" key="1">
    <source>
        <dbReference type="SAM" id="Phobius"/>
    </source>
</evidence>
<evidence type="ECO:0000313" key="4">
    <source>
        <dbReference type="Proteomes" id="UP000649604"/>
    </source>
</evidence>
<comment type="caution">
    <text evidence="3">The sequence shown here is derived from an EMBL/GenBank/DDBJ whole genome shotgun (WGS) entry which is preliminary data.</text>
</comment>
<keyword evidence="1" id="KW-0472">Membrane</keyword>
<evidence type="ECO:0000313" key="3">
    <source>
        <dbReference type="EMBL" id="MBD3325939.1"/>
    </source>
</evidence>
<feature type="transmembrane region" description="Helical" evidence="1">
    <location>
        <begin position="88"/>
        <end position="108"/>
    </location>
</feature>
<keyword evidence="1" id="KW-1133">Transmembrane helix</keyword>
<feature type="transmembrane region" description="Helical" evidence="1">
    <location>
        <begin position="54"/>
        <end position="76"/>
    </location>
</feature>